<dbReference type="PANTHER" id="PTHR11640:SF31">
    <property type="entry name" value="IRREGULAR CHIASM C-ROUGHEST PROTEIN-RELATED"/>
    <property type="match status" value="1"/>
</dbReference>
<dbReference type="PROSITE" id="PS50853">
    <property type="entry name" value="FN3"/>
    <property type="match status" value="1"/>
</dbReference>
<proteinExistence type="predicted"/>
<dbReference type="SMART" id="SM00060">
    <property type="entry name" value="FN3"/>
    <property type="match status" value="1"/>
</dbReference>
<dbReference type="Gene3D" id="2.60.40.10">
    <property type="entry name" value="Immunoglobulins"/>
    <property type="match status" value="3"/>
</dbReference>
<evidence type="ECO:0000256" key="5">
    <source>
        <dbReference type="ARBA" id="ARBA00023319"/>
    </source>
</evidence>
<keyword evidence="4" id="KW-0325">Glycoprotein</keyword>
<sequence>MPLKTTLLLVFGLFYCNSNVIPQKDKIYVTTGSEVILNCSNKTVNGLSWSRMLYDDHNRNFTIYTDRTSINPAIENKDRIQIFENKSRGKYQLKIFNVSEYDGGKYRCSYFQDNTSSEYDVSLKIIRYPSNLRFLNKNKGFISGIAGSEITVSCLVDSGDPPETLSLQSTDGLSIEGGPGSINHSLHLTYYQQRLNFTCKAINHHMTVPLISKVQIVVKHKPRVNIEEGTQLTLKEGENLVLTCHFSCYPDPENISWHHLSNAMDEAINIYGDSRALEIYSVTKTHAGTFICRVINEVGTGNARIDITVQYPPSVDINVIRMENLVKLDCNPQGLPNVYTFEPWEHTSVTGQHIRFLNGDHNGNLILNQTNPESTLQDTGIYICSVSNGINDRRGRFRQTGHATISCNGPPMFGSENQAAKYGTFEQATVLMFDVYSLEVVDLVIKDELNQQKVFASEIKKPANISVAIHGTNIYVEGFNIKIKTKPLTGKDFRNYTATAASRYGNTTYYFTLQSASLPLSPYNLTLATASTRIFVSWNRNFDGGYQQEFYIELFTKYMVQLTKYGPLADTMQRKQSFTLNSMKAGTTYYVRMFSKNKIGHSNFTEVVEVTTIGKAKRNSNHEDENAVIHPLGNPYHVDNVLYQSQEEINLSGGGGGDGYSTIDRSDVILPYGAVVSYSAQCSDSDDGEEYENVTGKSGKLLNEGEHNAISIKDDHVLNYSEIVFSPCESSRFVIHGSNNKTVYADVDLSVKAVALLYTDDESSDDASDFDDVESWVKTNG</sequence>
<evidence type="ECO:0000259" key="9">
    <source>
        <dbReference type="PROSITE" id="PS50853"/>
    </source>
</evidence>
<dbReference type="CDD" id="cd00096">
    <property type="entry name" value="Ig"/>
    <property type="match status" value="1"/>
</dbReference>
<feature type="signal peptide" evidence="7">
    <location>
        <begin position="1"/>
        <end position="18"/>
    </location>
</feature>
<dbReference type="EMBL" id="CACVKT020001498">
    <property type="protein sequence ID" value="CAC5368728.1"/>
    <property type="molecule type" value="Genomic_DNA"/>
</dbReference>
<feature type="compositionally biased region" description="Acidic residues" evidence="6">
    <location>
        <begin position="762"/>
        <end position="774"/>
    </location>
</feature>
<feature type="domain" description="Ig-like" evidence="8">
    <location>
        <begin position="313"/>
        <end position="406"/>
    </location>
</feature>
<dbReference type="SMART" id="SM00409">
    <property type="entry name" value="IG"/>
    <property type="match status" value="3"/>
</dbReference>
<evidence type="ECO:0000256" key="7">
    <source>
        <dbReference type="SAM" id="SignalP"/>
    </source>
</evidence>
<dbReference type="Pfam" id="PF07686">
    <property type="entry name" value="V-set"/>
    <property type="match status" value="1"/>
</dbReference>
<dbReference type="InterPro" id="IPR003599">
    <property type="entry name" value="Ig_sub"/>
</dbReference>
<dbReference type="InterPro" id="IPR007110">
    <property type="entry name" value="Ig-like_dom"/>
</dbReference>
<keyword evidence="11" id="KW-1185">Reference proteome</keyword>
<dbReference type="Pfam" id="PF13927">
    <property type="entry name" value="Ig_3"/>
    <property type="match status" value="1"/>
</dbReference>
<dbReference type="InterPro" id="IPR051275">
    <property type="entry name" value="Cell_adhesion_signaling"/>
</dbReference>
<dbReference type="GO" id="GO:0098609">
    <property type="term" value="P:cell-cell adhesion"/>
    <property type="evidence" value="ECO:0007669"/>
    <property type="project" value="TreeGrafter"/>
</dbReference>
<evidence type="ECO:0000259" key="8">
    <source>
        <dbReference type="PROSITE" id="PS50835"/>
    </source>
</evidence>
<keyword evidence="7" id="KW-0732">Signal</keyword>
<evidence type="ECO:0000313" key="11">
    <source>
        <dbReference type="Proteomes" id="UP000507470"/>
    </source>
</evidence>
<comment type="subcellular location">
    <subcellularLocation>
        <location evidence="1">Membrane</location>
        <topology evidence="1">Single-pass type I membrane protein</topology>
    </subcellularLocation>
</comment>
<dbReference type="GO" id="GO:0005911">
    <property type="term" value="C:cell-cell junction"/>
    <property type="evidence" value="ECO:0007669"/>
    <property type="project" value="TreeGrafter"/>
</dbReference>
<evidence type="ECO:0000256" key="1">
    <source>
        <dbReference type="ARBA" id="ARBA00004479"/>
    </source>
</evidence>
<name>A0A6J8AJE5_MYTCO</name>
<evidence type="ECO:0000256" key="3">
    <source>
        <dbReference type="ARBA" id="ARBA00023157"/>
    </source>
</evidence>
<gene>
    <name evidence="10" type="ORF">MCOR_8195</name>
</gene>
<dbReference type="SUPFAM" id="SSF49265">
    <property type="entry name" value="Fibronectin type III"/>
    <property type="match status" value="1"/>
</dbReference>
<dbReference type="GO" id="GO:0005886">
    <property type="term" value="C:plasma membrane"/>
    <property type="evidence" value="ECO:0007669"/>
    <property type="project" value="TreeGrafter"/>
</dbReference>
<evidence type="ECO:0000256" key="4">
    <source>
        <dbReference type="ARBA" id="ARBA00023180"/>
    </source>
</evidence>
<dbReference type="InterPro" id="IPR013783">
    <property type="entry name" value="Ig-like_fold"/>
</dbReference>
<dbReference type="PANTHER" id="PTHR11640">
    <property type="entry name" value="NEPHRIN"/>
    <property type="match status" value="1"/>
</dbReference>
<feature type="domain" description="Ig-like" evidence="8">
    <location>
        <begin position="222"/>
        <end position="308"/>
    </location>
</feature>
<dbReference type="GO" id="GO:0050839">
    <property type="term" value="F:cell adhesion molecule binding"/>
    <property type="evidence" value="ECO:0007669"/>
    <property type="project" value="TreeGrafter"/>
</dbReference>
<evidence type="ECO:0008006" key="12">
    <source>
        <dbReference type="Google" id="ProtNLM"/>
    </source>
</evidence>
<feature type="domain" description="Fibronectin type-III" evidence="9">
    <location>
        <begin position="519"/>
        <end position="615"/>
    </location>
</feature>
<dbReference type="SUPFAM" id="SSF48726">
    <property type="entry name" value="Immunoglobulin"/>
    <property type="match status" value="3"/>
</dbReference>
<organism evidence="10 11">
    <name type="scientific">Mytilus coruscus</name>
    <name type="common">Sea mussel</name>
    <dbReference type="NCBI Taxonomy" id="42192"/>
    <lineage>
        <taxon>Eukaryota</taxon>
        <taxon>Metazoa</taxon>
        <taxon>Spiralia</taxon>
        <taxon>Lophotrochozoa</taxon>
        <taxon>Mollusca</taxon>
        <taxon>Bivalvia</taxon>
        <taxon>Autobranchia</taxon>
        <taxon>Pteriomorphia</taxon>
        <taxon>Mytilida</taxon>
        <taxon>Mytiloidea</taxon>
        <taxon>Mytilidae</taxon>
        <taxon>Mytilinae</taxon>
        <taxon>Mytilus</taxon>
    </lineage>
</organism>
<reference evidence="10 11" key="1">
    <citation type="submission" date="2020-06" db="EMBL/GenBank/DDBJ databases">
        <authorList>
            <person name="Li R."/>
            <person name="Bekaert M."/>
        </authorList>
    </citation>
    <scope>NUCLEOTIDE SEQUENCE [LARGE SCALE GENOMIC DNA]</scope>
    <source>
        <strain evidence="11">wild</strain>
    </source>
</reference>
<accession>A0A6J8AJE5</accession>
<dbReference type="InterPro" id="IPR003598">
    <property type="entry name" value="Ig_sub2"/>
</dbReference>
<evidence type="ECO:0000256" key="6">
    <source>
        <dbReference type="SAM" id="MobiDB-lite"/>
    </source>
</evidence>
<dbReference type="OrthoDB" id="6115439at2759"/>
<dbReference type="CDD" id="cd00063">
    <property type="entry name" value="FN3"/>
    <property type="match status" value="1"/>
</dbReference>
<evidence type="ECO:0000313" key="10">
    <source>
        <dbReference type="EMBL" id="CAC5368728.1"/>
    </source>
</evidence>
<feature type="region of interest" description="Disordered" evidence="6">
    <location>
        <begin position="762"/>
        <end position="781"/>
    </location>
</feature>
<dbReference type="InterPro" id="IPR013106">
    <property type="entry name" value="Ig_V-set"/>
</dbReference>
<dbReference type="Proteomes" id="UP000507470">
    <property type="component" value="Unassembled WGS sequence"/>
</dbReference>
<keyword evidence="2" id="KW-0472">Membrane</keyword>
<evidence type="ECO:0000256" key="2">
    <source>
        <dbReference type="ARBA" id="ARBA00023136"/>
    </source>
</evidence>
<feature type="chain" id="PRO_5026908768" description="NCAM" evidence="7">
    <location>
        <begin position="19"/>
        <end position="781"/>
    </location>
</feature>
<protein>
    <recommendedName>
        <fullName evidence="12">NCAM</fullName>
    </recommendedName>
</protein>
<dbReference type="AlphaFoldDB" id="A0A6J8AJE5"/>
<dbReference type="InterPro" id="IPR003961">
    <property type="entry name" value="FN3_dom"/>
</dbReference>
<dbReference type="PROSITE" id="PS50835">
    <property type="entry name" value="IG_LIKE"/>
    <property type="match status" value="2"/>
</dbReference>
<dbReference type="InterPro" id="IPR036179">
    <property type="entry name" value="Ig-like_dom_sf"/>
</dbReference>
<keyword evidence="5" id="KW-0393">Immunoglobulin domain</keyword>
<dbReference type="SMART" id="SM00408">
    <property type="entry name" value="IGc2"/>
    <property type="match status" value="3"/>
</dbReference>
<dbReference type="InterPro" id="IPR036116">
    <property type="entry name" value="FN3_sf"/>
</dbReference>
<keyword evidence="3" id="KW-1015">Disulfide bond</keyword>